<evidence type="ECO:0000313" key="3">
    <source>
        <dbReference type="Proteomes" id="UP001501074"/>
    </source>
</evidence>
<keyword evidence="1" id="KW-0472">Membrane</keyword>
<comment type="caution">
    <text evidence="2">The sequence shown here is derived from an EMBL/GenBank/DDBJ whole genome shotgun (WGS) entry which is preliminary data.</text>
</comment>
<protein>
    <recommendedName>
        <fullName evidence="4">Holin</fullName>
    </recommendedName>
</protein>
<evidence type="ECO:0000256" key="1">
    <source>
        <dbReference type="SAM" id="Phobius"/>
    </source>
</evidence>
<feature type="transmembrane region" description="Helical" evidence="1">
    <location>
        <begin position="116"/>
        <end position="135"/>
    </location>
</feature>
<evidence type="ECO:0008006" key="4">
    <source>
        <dbReference type="Google" id="ProtNLM"/>
    </source>
</evidence>
<proteinExistence type="predicted"/>
<accession>A0ABP6ZTY9</accession>
<keyword evidence="1" id="KW-0812">Transmembrane</keyword>
<dbReference type="Proteomes" id="UP001501074">
    <property type="component" value="Unassembled WGS sequence"/>
</dbReference>
<keyword evidence="1" id="KW-1133">Transmembrane helix</keyword>
<organism evidence="2 3">
    <name type="scientific">Kineosporia mesophila</name>
    <dbReference type="NCBI Taxonomy" id="566012"/>
    <lineage>
        <taxon>Bacteria</taxon>
        <taxon>Bacillati</taxon>
        <taxon>Actinomycetota</taxon>
        <taxon>Actinomycetes</taxon>
        <taxon>Kineosporiales</taxon>
        <taxon>Kineosporiaceae</taxon>
        <taxon>Kineosporia</taxon>
    </lineage>
</organism>
<dbReference type="RefSeq" id="WP_231480840.1">
    <property type="nucleotide sequence ID" value="NZ_BAAAZO010000006.1"/>
</dbReference>
<dbReference type="EMBL" id="BAAAZO010000006">
    <property type="protein sequence ID" value="GAA3618665.1"/>
    <property type="molecule type" value="Genomic_DNA"/>
</dbReference>
<sequence>MNMSDPKNSLIKVSRQPEPVSALWLAALLPSLALGGLTTVVAWVVGHDEGLSALLGLGLALVALTLTSMLHWQIRMTDPTFGMIFALTTYGLVMALMWAVYLSLDDVDWVNGPSTAFGLLAGVLGWAGGLMRGALKLREPVYDEKEARD</sequence>
<feature type="transmembrane region" description="Helical" evidence="1">
    <location>
        <begin position="21"/>
        <end position="45"/>
    </location>
</feature>
<feature type="transmembrane region" description="Helical" evidence="1">
    <location>
        <begin position="51"/>
        <end position="72"/>
    </location>
</feature>
<feature type="transmembrane region" description="Helical" evidence="1">
    <location>
        <begin position="84"/>
        <end position="104"/>
    </location>
</feature>
<name>A0ABP6ZTY9_9ACTN</name>
<evidence type="ECO:0000313" key="2">
    <source>
        <dbReference type="EMBL" id="GAA3618665.1"/>
    </source>
</evidence>
<keyword evidence="3" id="KW-1185">Reference proteome</keyword>
<gene>
    <name evidence="2" type="ORF">GCM10022223_39350</name>
</gene>
<reference evidence="3" key="1">
    <citation type="journal article" date="2019" name="Int. J. Syst. Evol. Microbiol.">
        <title>The Global Catalogue of Microorganisms (GCM) 10K type strain sequencing project: providing services to taxonomists for standard genome sequencing and annotation.</title>
        <authorList>
            <consortium name="The Broad Institute Genomics Platform"/>
            <consortium name="The Broad Institute Genome Sequencing Center for Infectious Disease"/>
            <person name="Wu L."/>
            <person name="Ma J."/>
        </authorList>
    </citation>
    <scope>NUCLEOTIDE SEQUENCE [LARGE SCALE GENOMIC DNA]</scope>
    <source>
        <strain evidence="3">JCM 16902</strain>
    </source>
</reference>